<proteinExistence type="predicted"/>
<feature type="region of interest" description="Disordered" evidence="1">
    <location>
        <begin position="42"/>
        <end position="61"/>
    </location>
</feature>
<name>A0ABD0YWF2_9HEMI</name>
<keyword evidence="3" id="KW-1185">Reference proteome</keyword>
<gene>
    <name evidence="2" type="ORF">AAG570_001918</name>
</gene>
<evidence type="ECO:0000313" key="3">
    <source>
        <dbReference type="Proteomes" id="UP001558652"/>
    </source>
</evidence>
<comment type="caution">
    <text evidence="2">The sequence shown here is derived from an EMBL/GenBank/DDBJ whole genome shotgun (WGS) entry which is preliminary data.</text>
</comment>
<dbReference type="Proteomes" id="UP001558652">
    <property type="component" value="Unassembled WGS sequence"/>
</dbReference>
<evidence type="ECO:0000256" key="1">
    <source>
        <dbReference type="SAM" id="MobiDB-lite"/>
    </source>
</evidence>
<sequence length="125" mass="13031">MFFGGKHFPIPGTEILGKFRSEVDGGRCRISVEENVGTEAGTLGQCAPGTPSKSFVPGPPSARSSTVFAAVVDATSTDPEGMDNEGADDDVRSGTGEEQNRFVPVLDVIIGLLTACTPSRTITSR</sequence>
<protein>
    <submittedName>
        <fullName evidence="2">Uncharacterized protein</fullName>
    </submittedName>
</protein>
<reference evidence="2 3" key="1">
    <citation type="submission" date="2024-07" db="EMBL/GenBank/DDBJ databases">
        <title>Chromosome-level genome assembly of the water stick insect Ranatra chinensis (Heteroptera: Nepidae).</title>
        <authorList>
            <person name="Liu X."/>
        </authorList>
    </citation>
    <scope>NUCLEOTIDE SEQUENCE [LARGE SCALE GENOMIC DNA]</scope>
    <source>
        <strain evidence="2">Cailab_2021Rc</strain>
        <tissue evidence="2">Muscle</tissue>
    </source>
</reference>
<evidence type="ECO:0000313" key="2">
    <source>
        <dbReference type="EMBL" id="KAL1124148.1"/>
    </source>
</evidence>
<dbReference type="AlphaFoldDB" id="A0ABD0YWF2"/>
<feature type="region of interest" description="Disordered" evidence="1">
    <location>
        <begin position="75"/>
        <end position="98"/>
    </location>
</feature>
<dbReference type="EMBL" id="JBFDAA010000011">
    <property type="protein sequence ID" value="KAL1124148.1"/>
    <property type="molecule type" value="Genomic_DNA"/>
</dbReference>
<organism evidence="2 3">
    <name type="scientific">Ranatra chinensis</name>
    <dbReference type="NCBI Taxonomy" id="642074"/>
    <lineage>
        <taxon>Eukaryota</taxon>
        <taxon>Metazoa</taxon>
        <taxon>Ecdysozoa</taxon>
        <taxon>Arthropoda</taxon>
        <taxon>Hexapoda</taxon>
        <taxon>Insecta</taxon>
        <taxon>Pterygota</taxon>
        <taxon>Neoptera</taxon>
        <taxon>Paraneoptera</taxon>
        <taxon>Hemiptera</taxon>
        <taxon>Heteroptera</taxon>
        <taxon>Panheteroptera</taxon>
        <taxon>Nepomorpha</taxon>
        <taxon>Nepidae</taxon>
        <taxon>Ranatrinae</taxon>
        <taxon>Ranatra</taxon>
    </lineage>
</organism>
<accession>A0ABD0YWF2</accession>